<feature type="region of interest" description="Disordered" evidence="1">
    <location>
        <begin position="1"/>
        <end position="46"/>
    </location>
</feature>
<proteinExistence type="predicted"/>
<name>A0AAV1X8F2_LUPLU</name>
<evidence type="ECO:0008006" key="4">
    <source>
        <dbReference type="Google" id="ProtNLM"/>
    </source>
</evidence>
<evidence type="ECO:0000313" key="2">
    <source>
        <dbReference type="EMBL" id="CAL0317322.1"/>
    </source>
</evidence>
<accession>A0AAV1X8F2</accession>
<dbReference type="Proteomes" id="UP001497480">
    <property type="component" value="Unassembled WGS sequence"/>
</dbReference>
<organism evidence="2 3">
    <name type="scientific">Lupinus luteus</name>
    <name type="common">European yellow lupine</name>
    <dbReference type="NCBI Taxonomy" id="3873"/>
    <lineage>
        <taxon>Eukaryota</taxon>
        <taxon>Viridiplantae</taxon>
        <taxon>Streptophyta</taxon>
        <taxon>Embryophyta</taxon>
        <taxon>Tracheophyta</taxon>
        <taxon>Spermatophyta</taxon>
        <taxon>Magnoliopsida</taxon>
        <taxon>eudicotyledons</taxon>
        <taxon>Gunneridae</taxon>
        <taxon>Pentapetalae</taxon>
        <taxon>rosids</taxon>
        <taxon>fabids</taxon>
        <taxon>Fabales</taxon>
        <taxon>Fabaceae</taxon>
        <taxon>Papilionoideae</taxon>
        <taxon>50 kb inversion clade</taxon>
        <taxon>genistoids sensu lato</taxon>
        <taxon>core genistoids</taxon>
        <taxon>Genisteae</taxon>
        <taxon>Lupinus</taxon>
    </lineage>
</organism>
<comment type="caution">
    <text evidence="2">The sequence shown here is derived from an EMBL/GenBank/DDBJ whole genome shotgun (WGS) entry which is preliminary data.</text>
</comment>
<protein>
    <recommendedName>
        <fullName evidence="4">MBD domain-containing protein</fullName>
    </recommendedName>
</protein>
<feature type="compositionally biased region" description="Basic and acidic residues" evidence="1">
    <location>
        <begin position="1"/>
        <end position="32"/>
    </location>
</feature>
<dbReference type="AlphaFoldDB" id="A0AAV1X8F2"/>
<sequence>MLKQNKCEQRRRGKRKNEIGSKRKTSLSEEAMRTVSKIKRRRSKAESEPECIMYDNNTPHYSWLLSGWVAEERRTSRRLYTYYYDPEGSLYYRKGEVKALYASAGIIVLED</sequence>
<reference evidence="2 3" key="1">
    <citation type="submission" date="2024-03" db="EMBL/GenBank/DDBJ databases">
        <authorList>
            <person name="Martinez-Hernandez J."/>
        </authorList>
    </citation>
    <scope>NUCLEOTIDE SEQUENCE [LARGE SCALE GENOMIC DNA]</scope>
</reference>
<evidence type="ECO:0000313" key="3">
    <source>
        <dbReference type="Proteomes" id="UP001497480"/>
    </source>
</evidence>
<evidence type="ECO:0000256" key="1">
    <source>
        <dbReference type="SAM" id="MobiDB-lite"/>
    </source>
</evidence>
<gene>
    <name evidence="2" type="ORF">LLUT_LOCUS18382</name>
</gene>
<dbReference type="EMBL" id="CAXHTB010000012">
    <property type="protein sequence ID" value="CAL0317322.1"/>
    <property type="molecule type" value="Genomic_DNA"/>
</dbReference>
<keyword evidence="3" id="KW-1185">Reference proteome</keyword>